<feature type="compositionally biased region" description="Basic and acidic residues" evidence="1">
    <location>
        <begin position="189"/>
        <end position="218"/>
    </location>
</feature>
<accession>A0A7S3MPC8</accession>
<evidence type="ECO:0000256" key="1">
    <source>
        <dbReference type="SAM" id="MobiDB-lite"/>
    </source>
</evidence>
<gene>
    <name evidence="3" type="ORF">FEHR0123_LOCUS8067</name>
</gene>
<feature type="chain" id="PRO_5031426319" evidence="2">
    <location>
        <begin position="21"/>
        <end position="233"/>
    </location>
</feature>
<feature type="signal peptide" evidence="2">
    <location>
        <begin position="1"/>
        <end position="20"/>
    </location>
</feature>
<evidence type="ECO:0000313" key="3">
    <source>
        <dbReference type="EMBL" id="CAE0313143.1"/>
    </source>
</evidence>
<protein>
    <submittedName>
        <fullName evidence="3">Uncharacterized protein</fullName>
    </submittedName>
</protein>
<name>A0A7S3MPC8_9SPIT</name>
<reference evidence="3" key="1">
    <citation type="submission" date="2021-01" db="EMBL/GenBank/DDBJ databases">
        <authorList>
            <person name="Corre E."/>
            <person name="Pelletier E."/>
            <person name="Niang G."/>
            <person name="Scheremetjew M."/>
            <person name="Finn R."/>
            <person name="Kale V."/>
            <person name="Holt S."/>
            <person name="Cochrane G."/>
            <person name="Meng A."/>
            <person name="Brown T."/>
            <person name="Cohen L."/>
        </authorList>
    </citation>
    <scope>NUCLEOTIDE SEQUENCE</scope>
    <source>
        <strain evidence="3">Fehren 1</strain>
    </source>
</reference>
<feature type="region of interest" description="Disordered" evidence="1">
    <location>
        <begin position="189"/>
        <end position="233"/>
    </location>
</feature>
<sequence length="233" mass="25237">MRLAFTAAVLAAVLAGSTEARRGRRGRGGGRFFPRFTYTLAHCYDETTADTNADVIGGILFSQSSREGAPVKYKTKWFGLTSGTVYSLALEADPTTKLGRDFTARDSTYGGLWRDSTTTVDLTTNIGQNICLYDAAGTSVDCCTLTAGRAPQSLHRFIRDNKPVESSTPGGLGGRRLCKSRLFGKSRRACESRRGDGERAGRRGRRGRGEDRSEERVQEGGSFGGKLSEADQN</sequence>
<dbReference type="AlphaFoldDB" id="A0A7S3MPC8"/>
<evidence type="ECO:0000256" key="2">
    <source>
        <dbReference type="SAM" id="SignalP"/>
    </source>
</evidence>
<dbReference type="EMBL" id="HBIE01026417">
    <property type="protein sequence ID" value="CAE0313143.1"/>
    <property type="molecule type" value="Transcribed_RNA"/>
</dbReference>
<keyword evidence="2" id="KW-0732">Signal</keyword>
<organism evidence="3">
    <name type="scientific">Favella ehrenbergii</name>
    <dbReference type="NCBI Taxonomy" id="182087"/>
    <lineage>
        <taxon>Eukaryota</taxon>
        <taxon>Sar</taxon>
        <taxon>Alveolata</taxon>
        <taxon>Ciliophora</taxon>
        <taxon>Intramacronucleata</taxon>
        <taxon>Spirotrichea</taxon>
        <taxon>Choreotrichia</taxon>
        <taxon>Tintinnida</taxon>
        <taxon>Xystonellidae</taxon>
        <taxon>Favella</taxon>
    </lineage>
</organism>
<proteinExistence type="predicted"/>